<accession>J3MET6</accession>
<evidence type="ECO:0000256" key="1">
    <source>
        <dbReference type="SAM" id="Phobius"/>
    </source>
</evidence>
<dbReference type="EnsemblPlants" id="OB06G25300.1">
    <property type="protein sequence ID" value="OB06G25300.1"/>
    <property type="gene ID" value="OB06G25300"/>
</dbReference>
<keyword evidence="1" id="KW-1133">Transmembrane helix</keyword>
<feature type="transmembrane region" description="Helical" evidence="1">
    <location>
        <begin position="23"/>
        <end position="41"/>
    </location>
</feature>
<feature type="domain" description="Cationic amino acid transporter C-terminal" evidence="2">
    <location>
        <begin position="1"/>
        <end position="45"/>
    </location>
</feature>
<dbReference type="eggNOG" id="KOG1286">
    <property type="taxonomic scope" value="Eukaryota"/>
</dbReference>
<dbReference type="HOGENOM" id="CLU_2691702_0_0_1"/>
<dbReference type="InterPro" id="IPR029485">
    <property type="entry name" value="CAT_C"/>
</dbReference>
<keyword evidence="1" id="KW-0812">Transmembrane</keyword>
<proteinExistence type="predicted"/>
<dbReference type="STRING" id="4533.J3MET6"/>
<sequence>MPWLPAMSVATNLFLMGSLGTAAYMRFGICTAAMLVYYVLFGVHATYDLAHSDDAAADRLEHGKIAAPTPPPPA</sequence>
<evidence type="ECO:0000313" key="3">
    <source>
        <dbReference type="EnsemblPlants" id="OB06G25300.1"/>
    </source>
</evidence>
<dbReference type="AlphaFoldDB" id="J3MET6"/>
<dbReference type="Proteomes" id="UP000006038">
    <property type="component" value="Chromosome 6"/>
</dbReference>
<protein>
    <recommendedName>
        <fullName evidence="2">Cationic amino acid transporter C-terminal domain-containing protein</fullName>
    </recommendedName>
</protein>
<dbReference type="Pfam" id="PF13906">
    <property type="entry name" value="AA_permease_C"/>
    <property type="match status" value="1"/>
</dbReference>
<evidence type="ECO:0000313" key="4">
    <source>
        <dbReference type="Proteomes" id="UP000006038"/>
    </source>
</evidence>
<reference evidence="3" key="1">
    <citation type="journal article" date="2013" name="Nat. Commun.">
        <title>Whole-genome sequencing of Oryza brachyantha reveals mechanisms underlying Oryza genome evolution.</title>
        <authorList>
            <person name="Chen J."/>
            <person name="Huang Q."/>
            <person name="Gao D."/>
            <person name="Wang J."/>
            <person name="Lang Y."/>
            <person name="Liu T."/>
            <person name="Li B."/>
            <person name="Bai Z."/>
            <person name="Luis Goicoechea J."/>
            <person name="Liang C."/>
            <person name="Chen C."/>
            <person name="Zhang W."/>
            <person name="Sun S."/>
            <person name="Liao Y."/>
            <person name="Zhang X."/>
            <person name="Yang L."/>
            <person name="Song C."/>
            <person name="Wang M."/>
            <person name="Shi J."/>
            <person name="Liu G."/>
            <person name="Liu J."/>
            <person name="Zhou H."/>
            <person name="Zhou W."/>
            <person name="Yu Q."/>
            <person name="An N."/>
            <person name="Chen Y."/>
            <person name="Cai Q."/>
            <person name="Wang B."/>
            <person name="Liu B."/>
            <person name="Min J."/>
            <person name="Huang Y."/>
            <person name="Wu H."/>
            <person name="Li Z."/>
            <person name="Zhang Y."/>
            <person name="Yin Y."/>
            <person name="Song W."/>
            <person name="Jiang J."/>
            <person name="Jackson S.A."/>
            <person name="Wing R.A."/>
            <person name="Wang J."/>
            <person name="Chen M."/>
        </authorList>
    </citation>
    <scope>NUCLEOTIDE SEQUENCE [LARGE SCALE GENOMIC DNA]</scope>
    <source>
        <strain evidence="3">cv. IRGC 101232</strain>
    </source>
</reference>
<name>J3MET6_ORYBR</name>
<reference evidence="3" key="2">
    <citation type="submission" date="2013-04" db="UniProtKB">
        <authorList>
            <consortium name="EnsemblPlants"/>
        </authorList>
    </citation>
    <scope>IDENTIFICATION</scope>
</reference>
<keyword evidence="4" id="KW-1185">Reference proteome</keyword>
<dbReference type="Gramene" id="OB06G25300.1">
    <property type="protein sequence ID" value="OB06G25300.1"/>
    <property type="gene ID" value="OB06G25300"/>
</dbReference>
<evidence type="ECO:0000259" key="2">
    <source>
        <dbReference type="Pfam" id="PF13906"/>
    </source>
</evidence>
<keyword evidence="1" id="KW-0472">Membrane</keyword>
<organism evidence="3">
    <name type="scientific">Oryza brachyantha</name>
    <name type="common">malo sina</name>
    <dbReference type="NCBI Taxonomy" id="4533"/>
    <lineage>
        <taxon>Eukaryota</taxon>
        <taxon>Viridiplantae</taxon>
        <taxon>Streptophyta</taxon>
        <taxon>Embryophyta</taxon>
        <taxon>Tracheophyta</taxon>
        <taxon>Spermatophyta</taxon>
        <taxon>Magnoliopsida</taxon>
        <taxon>Liliopsida</taxon>
        <taxon>Poales</taxon>
        <taxon>Poaceae</taxon>
        <taxon>BOP clade</taxon>
        <taxon>Oryzoideae</taxon>
        <taxon>Oryzeae</taxon>
        <taxon>Oryzinae</taxon>
        <taxon>Oryza</taxon>
    </lineage>
</organism>